<organism evidence="1 2">
    <name type="scientific">Taklimakanibacter albus</name>
    <dbReference type="NCBI Taxonomy" id="2800327"/>
    <lineage>
        <taxon>Bacteria</taxon>
        <taxon>Pseudomonadati</taxon>
        <taxon>Pseudomonadota</taxon>
        <taxon>Alphaproteobacteria</taxon>
        <taxon>Hyphomicrobiales</taxon>
        <taxon>Aestuariivirgaceae</taxon>
        <taxon>Taklimakanibacter</taxon>
    </lineage>
</organism>
<protein>
    <submittedName>
        <fullName evidence="1">Thiamine ABC transporter ATP-binding protein</fullName>
    </submittedName>
</protein>
<name>A0ACC5QZ84_9HYPH</name>
<proteinExistence type="predicted"/>
<keyword evidence="1" id="KW-0067">ATP-binding</keyword>
<evidence type="ECO:0000313" key="2">
    <source>
        <dbReference type="Proteomes" id="UP000616151"/>
    </source>
</evidence>
<keyword evidence="2" id="KW-1185">Reference proteome</keyword>
<sequence>MERQGMIGLEKLFFRYDDFTAEFDFEIARGEFVAVIGPSGSGKSTLLSLIAGFDRAQSGKIRLDGQDMTLASPSDRPVTMVFQDHNTFAHLDLWTNVALGLSPALRLDAAEKKAVDEALARTGLQALARRKPGEVSGGERQRVAIARALLRDEPILLLDEPFAALGPALRREMLDLVKALQEEKNYTVMLVSHHPEDARYAATRTAFMSNGRILAFETTQDLFARRDLPELSDYIG</sequence>
<dbReference type="EMBL" id="JAENHL010000006">
    <property type="protein sequence ID" value="MBK1865668.1"/>
    <property type="molecule type" value="Genomic_DNA"/>
</dbReference>
<keyword evidence="1" id="KW-0547">Nucleotide-binding</keyword>
<accession>A0ACC5QZ84</accession>
<evidence type="ECO:0000313" key="1">
    <source>
        <dbReference type="EMBL" id="MBK1865668.1"/>
    </source>
</evidence>
<gene>
    <name evidence="1" type="primary">thiQ</name>
    <name evidence="1" type="ORF">JHL16_04840</name>
</gene>
<comment type="caution">
    <text evidence="1">The sequence shown here is derived from an EMBL/GenBank/DDBJ whole genome shotgun (WGS) entry which is preliminary data.</text>
</comment>
<dbReference type="Proteomes" id="UP000616151">
    <property type="component" value="Unassembled WGS sequence"/>
</dbReference>
<reference evidence="1" key="1">
    <citation type="submission" date="2021-01" db="EMBL/GenBank/DDBJ databases">
        <authorList>
            <person name="Sun Q."/>
        </authorList>
    </citation>
    <scope>NUCLEOTIDE SEQUENCE</scope>
    <source>
        <strain evidence="1">YIM B02566</strain>
    </source>
</reference>